<dbReference type="InterPro" id="IPR046357">
    <property type="entry name" value="PPIase_dom_sf"/>
</dbReference>
<keyword evidence="8" id="KW-1185">Reference proteome</keyword>
<comment type="similarity">
    <text evidence="5">Belongs to the FKBP-type PPIase family.</text>
</comment>
<protein>
    <recommendedName>
        <fullName evidence="5">Peptidyl-prolyl cis-trans isomerase</fullName>
        <ecNumber evidence="5">5.2.1.8</ecNumber>
    </recommendedName>
</protein>
<keyword evidence="2 4" id="KW-0697">Rotamase</keyword>
<comment type="caution">
    <text evidence="7">The sequence shown here is derived from an EMBL/GenBank/DDBJ whole genome shotgun (WGS) entry which is preliminary data.</text>
</comment>
<dbReference type="PANTHER" id="PTHR10516:SF443">
    <property type="entry name" value="FK506-BINDING PROTEIN 59-RELATED"/>
    <property type="match status" value="1"/>
</dbReference>
<dbReference type="RefSeq" id="WP_188467228.1">
    <property type="nucleotide sequence ID" value="NZ_BAABHU010000015.1"/>
</dbReference>
<gene>
    <name evidence="7" type="ORF">GCM10011506_41280</name>
</gene>
<dbReference type="Pfam" id="PF00254">
    <property type="entry name" value="FKBP_C"/>
    <property type="match status" value="1"/>
</dbReference>
<dbReference type="Proteomes" id="UP000636010">
    <property type="component" value="Unassembled WGS sequence"/>
</dbReference>
<dbReference type="PROSITE" id="PS50059">
    <property type="entry name" value="FKBP_PPIASE"/>
    <property type="match status" value="1"/>
</dbReference>
<dbReference type="Gene3D" id="3.10.50.40">
    <property type="match status" value="1"/>
</dbReference>
<reference evidence="8" key="1">
    <citation type="journal article" date="2019" name="Int. J. Syst. Evol. Microbiol.">
        <title>The Global Catalogue of Microorganisms (GCM) 10K type strain sequencing project: providing services to taxonomists for standard genome sequencing and annotation.</title>
        <authorList>
            <consortium name="The Broad Institute Genomics Platform"/>
            <consortium name="The Broad Institute Genome Sequencing Center for Infectious Disease"/>
            <person name="Wu L."/>
            <person name="Ma J."/>
        </authorList>
    </citation>
    <scope>NUCLEOTIDE SEQUENCE [LARGE SCALE GENOMIC DNA]</scope>
    <source>
        <strain evidence="8">CGMCC 1.10832</strain>
    </source>
</reference>
<feature type="domain" description="PPIase FKBP-type" evidence="6">
    <location>
        <begin position="81"/>
        <end position="174"/>
    </location>
</feature>
<evidence type="ECO:0000313" key="8">
    <source>
        <dbReference type="Proteomes" id="UP000636010"/>
    </source>
</evidence>
<evidence type="ECO:0000256" key="5">
    <source>
        <dbReference type="RuleBase" id="RU003915"/>
    </source>
</evidence>
<evidence type="ECO:0000259" key="6">
    <source>
        <dbReference type="PROSITE" id="PS50059"/>
    </source>
</evidence>
<dbReference type="PROSITE" id="PS51257">
    <property type="entry name" value="PROKAR_LIPOPROTEIN"/>
    <property type="match status" value="1"/>
</dbReference>
<keyword evidence="3 4" id="KW-0413">Isomerase</keyword>
<comment type="catalytic activity">
    <reaction evidence="1 4 5">
        <text>[protein]-peptidylproline (omega=180) = [protein]-peptidylproline (omega=0)</text>
        <dbReference type="Rhea" id="RHEA:16237"/>
        <dbReference type="Rhea" id="RHEA-COMP:10747"/>
        <dbReference type="Rhea" id="RHEA-COMP:10748"/>
        <dbReference type="ChEBI" id="CHEBI:83833"/>
        <dbReference type="ChEBI" id="CHEBI:83834"/>
        <dbReference type="EC" id="5.2.1.8"/>
    </reaction>
</comment>
<dbReference type="InterPro" id="IPR001179">
    <property type="entry name" value="PPIase_FKBP_dom"/>
</dbReference>
<name>A0ABQ1N8V9_9BACT</name>
<dbReference type="InterPro" id="IPR050689">
    <property type="entry name" value="FKBP-type_PPIase"/>
</dbReference>
<evidence type="ECO:0000256" key="3">
    <source>
        <dbReference type="ARBA" id="ARBA00023235"/>
    </source>
</evidence>
<accession>A0ABQ1N8V9</accession>
<sequence length="174" mass="19608">MNKIIICLIIPALLFGLSSCVKERDCNAGPNISDLDQEQLREDIEGIEKYLEENNIPYETDASGIRFSIIERGTGVPPNYCSSVIVDYEGRVLGETEIFDANNPNAARPFQVEVNGNIILGWKFALVRMNRNADYRVFIPSQLAYGEEGRLASDSTYIIPPNANLEFRIRLNNY</sequence>
<evidence type="ECO:0000256" key="4">
    <source>
        <dbReference type="PROSITE-ProRule" id="PRU00277"/>
    </source>
</evidence>
<dbReference type="SUPFAM" id="SSF54534">
    <property type="entry name" value="FKBP-like"/>
    <property type="match status" value="1"/>
</dbReference>
<dbReference type="PANTHER" id="PTHR10516">
    <property type="entry name" value="PEPTIDYL-PROLYL CIS-TRANS ISOMERASE"/>
    <property type="match status" value="1"/>
</dbReference>
<evidence type="ECO:0000256" key="2">
    <source>
        <dbReference type="ARBA" id="ARBA00023110"/>
    </source>
</evidence>
<proteinExistence type="inferred from homology"/>
<evidence type="ECO:0000256" key="1">
    <source>
        <dbReference type="ARBA" id="ARBA00000971"/>
    </source>
</evidence>
<dbReference type="EMBL" id="BMEC01000015">
    <property type="protein sequence ID" value="GGC51295.1"/>
    <property type="molecule type" value="Genomic_DNA"/>
</dbReference>
<organism evidence="7 8">
    <name type="scientific">Marivirga lumbricoides</name>
    <dbReference type="NCBI Taxonomy" id="1046115"/>
    <lineage>
        <taxon>Bacteria</taxon>
        <taxon>Pseudomonadati</taxon>
        <taxon>Bacteroidota</taxon>
        <taxon>Cytophagia</taxon>
        <taxon>Cytophagales</taxon>
        <taxon>Marivirgaceae</taxon>
        <taxon>Marivirga</taxon>
    </lineage>
</organism>
<dbReference type="EC" id="5.2.1.8" evidence="5"/>
<evidence type="ECO:0000313" key="7">
    <source>
        <dbReference type="EMBL" id="GGC51295.1"/>
    </source>
</evidence>